<evidence type="ECO:0000256" key="4">
    <source>
        <dbReference type="ARBA" id="ARBA00022692"/>
    </source>
</evidence>
<dbReference type="GO" id="GO:0016020">
    <property type="term" value="C:membrane"/>
    <property type="evidence" value="ECO:0007669"/>
    <property type="project" value="UniProtKB-SubCell"/>
</dbReference>
<organism evidence="9 10">
    <name type="scientific">Phytophthora fragariae</name>
    <dbReference type="NCBI Taxonomy" id="53985"/>
    <lineage>
        <taxon>Eukaryota</taxon>
        <taxon>Sar</taxon>
        <taxon>Stramenopiles</taxon>
        <taxon>Oomycota</taxon>
        <taxon>Peronosporomycetes</taxon>
        <taxon>Peronosporales</taxon>
        <taxon>Peronosporaceae</taxon>
        <taxon>Phytophthora</taxon>
    </lineage>
</organism>
<dbReference type="AlphaFoldDB" id="A0A6A3HX01"/>
<dbReference type="PANTHER" id="PTHR31585">
    <property type="entry name" value="FOLATE-BIOPTERIN TRANSPORTER 1, CHLOROPLASTIC"/>
    <property type="match status" value="1"/>
</dbReference>
<feature type="transmembrane region" description="Helical" evidence="8">
    <location>
        <begin position="73"/>
        <end position="99"/>
    </location>
</feature>
<evidence type="ECO:0000256" key="1">
    <source>
        <dbReference type="ARBA" id="ARBA00004141"/>
    </source>
</evidence>
<sequence length="181" mass="19483">MYDPDNMYDAKSVTGIVPPPPSRMDFSTFESPMDFNASGASFDDQGGRFVAGEQFYNHEMYGSLRKGGAVDFLSLECLGLVAATFTSMLSYQALVVLVQPMYNTQLGLSATEIVAVQRLIQMPMALSFLVGLLSDCYPIMALRRKGYMILGCGINAVAVFAIAGVSALLGDDSNASRAWSS</sequence>
<evidence type="ECO:0000256" key="7">
    <source>
        <dbReference type="SAM" id="MobiDB-lite"/>
    </source>
</evidence>
<evidence type="ECO:0000256" key="8">
    <source>
        <dbReference type="SAM" id="Phobius"/>
    </source>
</evidence>
<keyword evidence="3" id="KW-0813">Transport</keyword>
<name>A0A6A3HX01_9STRA</name>
<evidence type="ECO:0000313" key="9">
    <source>
        <dbReference type="EMBL" id="KAE8972483.1"/>
    </source>
</evidence>
<dbReference type="SUPFAM" id="SSF103473">
    <property type="entry name" value="MFS general substrate transporter"/>
    <property type="match status" value="1"/>
</dbReference>
<evidence type="ECO:0000256" key="6">
    <source>
        <dbReference type="ARBA" id="ARBA00023136"/>
    </source>
</evidence>
<dbReference type="Proteomes" id="UP000460718">
    <property type="component" value="Unassembled WGS sequence"/>
</dbReference>
<evidence type="ECO:0000256" key="2">
    <source>
        <dbReference type="ARBA" id="ARBA00007015"/>
    </source>
</evidence>
<accession>A0A6A3HX01</accession>
<dbReference type="InterPro" id="IPR039309">
    <property type="entry name" value="BT1"/>
</dbReference>
<keyword evidence="4 8" id="KW-0812">Transmembrane</keyword>
<dbReference type="Pfam" id="PF03092">
    <property type="entry name" value="BT1"/>
    <property type="match status" value="1"/>
</dbReference>
<comment type="caution">
    <text evidence="9">The sequence shown here is derived from an EMBL/GenBank/DDBJ whole genome shotgun (WGS) entry which is preliminary data.</text>
</comment>
<evidence type="ECO:0000256" key="5">
    <source>
        <dbReference type="ARBA" id="ARBA00022989"/>
    </source>
</evidence>
<feature type="transmembrane region" description="Helical" evidence="8">
    <location>
        <begin position="147"/>
        <end position="169"/>
    </location>
</feature>
<gene>
    <name evidence="9" type="ORF">PF011_g25619</name>
</gene>
<feature type="transmembrane region" description="Helical" evidence="8">
    <location>
        <begin position="119"/>
        <end position="140"/>
    </location>
</feature>
<protein>
    <submittedName>
        <fullName evidence="9">Uncharacterized protein</fullName>
    </submittedName>
</protein>
<evidence type="ECO:0000256" key="3">
    <source>
        <dbReference type="ARBA" id="ARBA00022448"/>
    </source>
</evidence>
<proteinExistence type="inferred from homology"/>
<reference evidence="9 10" key="1">
    <citation type="submission" date="2018-09" db="EMBL/GenBank/DDBJ databases">
        <title>Genomic investigation of the strawberry pathogen Phytophthora fragariae indicates pathogenicity is determined by transcriptional variation in three key races.</title>
        <authorList>
            <person name="Adams T.M."/>
            <person name="Armitage A.D."/>
            <person name="Sobczyk M.K."/>
            <person name="Bates H.J."/>
            <person name="Dunwell J.M."/>
            <person name="Nellist C.F."/>
            <person name="Harrison R.J."/>
        </authorList>
    </citation>
    <scope>NUCLEOTIDE SEQUENCE [LARGE SCALE GENOMIC DNA]</scope>
    <source>
        <strain evidence="9 10">SCRP245</strain>
    </source>
</reference>
<dbReference type="InterPro" id="IPR036259">
    <property type="entry name" value="MFS_trans_sf"/>
</dbReference>
<keyword evidence="5 8" id="KW-1133">Transmembrane helix</keyword>
<feature type="region of interest" description="Disordered" evidence="7">
    <location>
        <begin position="1"/>
        <end position="21"/>
    </location>
</feature>
<evidence type="ECO:0000313" key="10">
    <source>
        <dbReference type="Proteomes" id="UP000460718"/>
    </source>
</evidence>
<keyword evidence="6 8" id="KW-0472">Membrane</keyword>
<dbReference type="PANTHER" id="PTHR31585:SF5">
    <property type="entry name" value="RNA-BINDING S4 DOMAIN-CONTAINING PROTEIN"/>
    <property type="match status" value="1"/>
</dbReference>
<comment type="similarity">
    <text evidence="2">Belongs to the major facilitator superfamily. Folate-biopterin transporter (TC 2.A.71) family.</text>
</comment>
<dbReference type="EMBL" id="QXFW01003179">
    <property type="protein sequence ID" value="KAE8972483.1"/>
    <property type="molecule type" value="Genomic_DNA"/>
</dbReference>
<comment type="subcellular location">
    <subcellularLocation>
        <location evidence="1">Membrane</location>
        <topology evidence="1">Multi-pass membrane protein</topology>
    </subcellularLocation>
</comment>